<evidence type="ECO:0000313" key="4">
    <source>
        <dbReference type="Proteomes" id="UP000698800"/>
    </source>
</evidence>
<keyword evidence="2" id="KW-0732">Signal</keyword>
<dbReference type="AlphaFoldDB" id="A0A9P8KV30"/>
<sequence>MPSTSLLHLLLLSLLPSTALALNLTFQVIPLSTQTHIAGVGAWLNLLTLSIAPLATHIVFGLAEPVVLAGRHPRWTDRLPHFNPISIAWRYFAIADRRIRAKCWDRADMAACNAVFWDGERWDGSEAAMIASRRFVAKLPTNTYVSIVSGSSVATLAMALQGVQAIAMIVSGAMADRSPHDNGLAGLFSYLAILGLSRLIPALWISNDYGYTDKGEWSSRRSGGQRGYVPITHDAEGELSKVTRDMVLKRLHPVSNWRGFIYRGFVFWIGAAMVAVSLMSILRGTAWQYPGASDEEKEADSRHTISGVLQLSMYGVLVPSMFLIHARYLASGSTVIPCIQSRWYKLFTGFLILLALAAFVVSAIETRVIPCGPSCGQYTTLPKEFDGCP</sequence>
<keyword evidence="4" id="KW-1185">Reference proteome</keyword>
<feature type="transmembrane region" description="Helical" evidence="1">
    <location>
        <begin position="260"/>
        <end position="282"/>
    </location>
</feature>
<feature type="transmembrane region" description="Helical" evidence="1">
    <location>
        <begin position="143"/>
        <end position="167"/>
    </location>
</feature>
<feature type="chain" id="PRO_5040267378" evidence="2">
    <location>
        <begin position="22"/>
        <end position="389"/>
    </location>
</feature>
<comment type="caution">
    <text evidence="3">The sequence shown here is derived from an EMBL/GenBank/DDBJ whole genome shotgun (WGS) entry which is preliminary data.</text>
</comment>
<evidence type="ECO:0000256" key="2">
    <source>
        <dbReference type="SAM" id="SignalP"/>
    </source>
</evidence>
<keyword evidence="1" id="KW-0812">Transmembrane</keyword>
<evidence type="ECO:0000256" key="1">
    <source>
        <dbReference type="SAM" id="Phobius"/>
    </source>
</evidence>
<dbReference type="Proteomes" id="UP000698800">
    <property type="component" value="Unassembled WGS sequence"/>
</dbReference>
<gene>
    <name evidence="3" type="ORF">FGG08_006336</name>
</gene>
<name>A0A9P8KV30_9PEZI</name>
<feature type="transmembrane region" description="Helical" evidence="1">
    <location>
        <begin position="37"/>
        <end position="63"/>
    </location>
</feature>
<keyword evidence="1" id="KW-1133">Transmembrane helix</keyword>
<dbReference type="EMBL" id="JAGHQL010000178">
    <property type="protein sequence ID" value="KAH0536838.1"/>
    <property type="molecule type" value="Genomic_DNA"/>
</dbReference>
<reference evidence="3" key="1">
    <citation type="submission" date="2021-03" db="EMBL/GenBank/DDBJ databases">
        <title>Comparative genomics and phylogenomic investigation of the class Geoglossomycetes provide insights into ecological specialization and systematics.</title>
        <authorList>
            <person name="Melie T."/>
            <person name="Pirro S."/>
            <person name="Miller A.N."/>
            <person name="Quandt A."/>
        </authorList>
    </citation>
    <scope>NUCLEOTIDE SEQUENCE</scope>
    <source>
        <strain evidence="3">GBOQ0MN5Z8</strain>
    </source>
</reference>
<feature type="transmembrane region" description="Helical" evidence="1">
    <location>
        <begin position="187"/>
        <end position="205"/>
    </location>
</feature>
<accession>A0A9P8KV30</accession>
<organism evidence="3 4">
    <name type="scientific">Glutinoglossum americanum</name>
    <dbReference type="NCBI Taxonomy" id="1670608"/>
    <lineage>
        <taxon>Eukaryota</taxon>
        <taxon>Fungi</taxon>
        <taxon>Dikarya</taxon>
        <taxon>Ascomycota</taxon>
        <taxon>Pezizomycotina</taxon>
        <taxon>Geoglossomycetes</taxon>
        <taxon>Geoglossales</taxon>
        <taxon>Geoglossaceae</taxon>
        <taxon>Glutinoglossum</taxon>
    </lineage>
</organism>
<protein>
    <submittedName>
        <fullName evidence="3">Uncharacterized protein</fullName>
    </submittedName>
</protein>
<feature type="transmembrane region" description="Helical" evidence="1">
    <location>
        <begin position="342"/>
        <end position="364"/>
    </location>
</feature>
<feature type="transmembrane region" description="Helical" evidence="1">
    <location>
        <begin position="311"/>
        <end position="330"/>
    </location>
</feature>
<proteinExistence type="predicted"/>
<evidence type="ECO:0000313" key="3">
    <source>
        <dbReference type="EMBL" id="KAH0536838.1"/>
    </source>
</evidence>
<feature type="signal peptide" evidence="2">
    <location>
        <begin position="1"/>
        <end position="21"/>
    </location>
</feature>
<dbReference type="OrthoDB" id="4586224at2759"/>
<keyword evidence="1" id="KW-0472">Membrane</keyword>